<keyword evidence="2" id="KW-1133">Transmembrane helix</keyword>
<evidence type="ECO:0000256" key="1">
    <source>
        <dbReference type="SAM" id="MobiDB-lite"/>
    </source>
</evidence>
<accession>A0A1H2ADS9</accession>
<feature type="transmembrane region" description="Helical" evidence="2">
    <location>
        <begin position="27"/>
        <end position="47"/>
    </location>
</feature>
<protein>
    <submittedName>
        <fullName evidence="3">Uncharacterized protein</fullName>
    </submittedName>
</protein>
<feature type="region of interest" description="Disordered" evidence="1">
    <location>
        <begin position="105"/>
        <end position="129"/>
    </location>
</feature>
<keyword evidence="2" id="KW-0472">Membrane</keyword>
<reference evidence="4" key="1">
    <citation type="submission" date="2016-10" db="EMBL/GenBank/DDBJ databases">
        <authorList>
            <person name="Varghese N."/>
            <person name="Submissions S."/>
        </authorList>
    </citation>
    <scope>NUCLEOTIDE SEQUENCE [LARGE SCALE GENOMIC DNA]</scope>
    <source>
        <strain evidence="4">GAS369</strain>
    </source>
</reference>
<evidence type="ECO:0000313" key="3">
    <source>
        <dbReference type="EMBL" id="SDT44141.1"/>
    </source>
</evidence>
<gene>
    <name evidence="3" type="ORF">SAMN05444158_6084</name>
</gene>
<proteinExistence type="predicted"/>
<dbReference type="EMBL" id="LT629750">
    <property type="protein sequence ID" value="SDT44141.1"/>
    <property type="molecule type" value="Genomic_DNA"/>
</dbReference>
<keyword evidence="4" id="KW-1185">Reference proteome</keyword>
<sequence length="129" mass="14150">MIALLFLLFPVLVGALARSRGRSFVRWFILSVGITPIGGLILLLILMTRERRSIADKLNKNGSGITGQRKAEAARGTELDEQLRAEARDKRVERLIAERMRELANAPVPSMASPSPSSTAGPPVFGKRR</sequence>
<dbReference type="Proteomes" id="UP000243904">
    <property type="component" value="Chromosome I"/>
</dbReference>
<evidence type="ECO:0000256" key="2">
    <source>
        <dbReference type="SAM" id="Phobius"/>
    </source>
</evidence>
<keyword evidence="2" id="KW-0812">Transmembrane</keyword>
<feature type="compositionally biased region" description="Basic and acidic residues" evidence="1">
    <location>
        <begin position="69"/>
        <end position="80"/>
    </location>
</feature>
<feature type="compositionally biased region" description="Low complexity" evidence="1">
    <location>
        <begin position="105"/>
        <end position="123"/>
    </location>
</feature>
<dbReference type="AlphaFoldDB" id="A0A1H2ADS9"/>
<dbReference type="RefSeq" id="WP_146689926.1">
    <property type="nucleotide sequence ID" value="NZ_LT629750.1"/>
</dbReference>
<evidence type="ECO:0000313" key="4">
    <source>
        <dbReference type="Proteomes" id="UP000243904"/>
    </source>
</evidence>
<organism evidence="3 4">
    <name type="scientific">Bradyrhizobium canariense</name>
    <dbReference type="NCBI Taxonomy" id="255045"/>
    <lineage>
        <taxon>Bacteria</taxon>
        <taxon>Pseudomonadati</taxon>
        <taxon>Pseudomonadota</taxon>
        <taxon>Alphaproteobacteria</taxon>
        <taxon>Hyphomicrobiales</taxon>
        <taxon>Nitrobacteraceae</taxon>
        <taxon>Bradyrhizobium</taxon>
    </lineage>
</organism>
<feature type="region of interest" description="Disordered" evidence="1">
    <location>
        <begin position="57"/>
        <end position="80"/>
    </location>
</feature>
<name>A0A1H2ADS9_9BRAD</name>